<dbReference type="Gene3D" id="2.130.10.10">
    <property type="entry name" value="YVTN repeat-like/Quinoprotein amine dehydrogenase"/>
    <property type="match status" value="1"/>
</dbReference>
<proteinExistence type="predicted"/>
<dbReference type="Proteomes" id="UP000012429">
    <property type="component" value="Unassembled WGS sequence"/>
</dbReference>
<reference evidence="1 2" key="1">
    <citation type="journal article" date="2012" name="BMC Genomics">
        <title>Genomic basis of broad host range and environmental adaptability of Rhizobium tropici CIAT 899 and Rhizobium sp. PRF 81 which are used in inoculants for common bean (Phaseolus vulgaris L.).</title>
        <authorList>
            <person name="Ormeno-Orrillo E."/>
            <person name="Menna P."/>
            <person name="Almeida L.G."/>
            <person name="Ollero F.J."/>
            <person name="Nicolas M.F."/>
            <person name="Pains Rodrigues E."/>
            <person name="Shigueyoshi Nakatani A."/>
            <person name="Silva Batista J.S."/>
            <person name="Oliveira Chueire L.M."/>
            <person name="Souza R.C."/>
            <person name="Ribeiro Vasconcelos A.T."/>
            <person name="Megias M."/>
            <person name="Hungria M."/>
            <person name="Martinez-Romero E."/>
        </authorList>
    </citation>
    <scope>NUCLEOTIDE SEQUENCE [LARGE SCALE GENOMIC DNA]</scope>
    <source>
        <strain evidence="1 2">PRF 81</strain>
    </source>
</reference>
<dbReference type="AlphaFoldDB" id="N6VE91"/>
<evidence type="ECO:0000313" key="2">
    <source>
        <dbReference type="Proteomes" id="UP000012429"/>
    </source>
</evidence>
<evidence type="ECO:0008006" key="3">
    <source>
        <dbReference type="Google" id="ProtNLM"/>
    </source>
</evidence>
<name>N6VE91_9HYPH</name>
<organism evidence="1 2">
    <name type="scientific">Rhizobium freirei PRF 81</name>
    <dbReference type="NCBI Taxonomy" id="363754"/>
    <lineage>
        <taxon>Bacteria</taxon>
        <taxon>Pseudomonadati</taxon>
        <taxon>Pseudomonadota</taxon>
        <taxon>Alphaproteobacteria</taxon>
        <taxon>Hyphomicrobiales</taxon>
        <taxon>Rhizobiaceae</taxon>
        <taxon>Rhizobium/Agrobacterium group</taxon>
        <taxon>Rhizobium</taxon>
    </lineage>
</organism>
<protein>
    <recommendedName>
        <fullName evidence="3">DUF1513 domain-containing protein</fullName>
    </recommendedName>
</protein>
<gene>
    <name evidence="1" type="ORF">RHSP_66482</name>
</gene>
<dbReference type="PATRIC" id="fig|363754.4.peg.514"/>
<evidence type="ECO:0000313" key="1">
    <source>
        <dbReference type="EMBL" id="ENN89427.1"/>
    </source>
</evidence>
<dbReference type="Pfam" id="PF07433">
    <property type="entry name" value="DUF1513"/>
    <property type="match status" value="1"/>
</dbReference>
<dbReference type="InterPro" id="IPR015943">
    <property type="entry name" value="WD40/YVTN_repeat-like_dom_sf"/>
</dbReference>
<dbReference type="InterPro" id="IPR008311">
    <property type="entry name" value="UCP028101"/>
</dbReference>
<dbReference type="SUPFAM" id="SSF69322">
    <property type="entry name" value="Tricorn protease domain 2"/>
    <property type="match status" value="1"/>
</dbReference>
<keyword evidence="2" id="KW-1185">Reference proteome</keyword>
<comment type="caution">
    <text evidence="1">The sequence shown here is derived from an EMBL/GenBank/DDBJ whole genome shotgun (WGS) entry which is preliminary data.</text>
</comment>
<sequence length="400" mass="43149">MMPKSVCRFRATSCSTSSILERMILGRTDLKSSDSGRMRSGLIDRRAFVKAAGLTFLAALKPGALMALERADAVYASGIRAADGSFAVATVTEQGRIVDQVALPARAHGMAFSKATGKTVAFARRPGTYAMVFDPWNKAEPIVISAKEGRHFYGHGTFSPDGRLLYASENDFDNNRGIIGLYDGGNRFARIGEYETYGVGPHDMTVSDDGRLLIVANGGIETHPDFGRTKLNRDHMEPSLTLIDAASGRLIEKHTLPPQYAQVSTRHVDIDASGRVWFACQYEGHRNDLPPLVGHFARGEDLTFVTLPNDTTRALGNYVGAIAVNRAENLVGVTSPIKGTSVMLDAKTGRVLKVESIADAAGIAPASHGFAVSSYDGNFLGEHSDVAWDQHIVRIKRPAA</sequence>
<accession>N6VE91</accession>
<dbReference type="PIRSF" id="PIRSF028101">
    <property type="entry name" value="UCP028101"/>
    <property type="match status" value="1"/>
</dbReference>
<dbReference type="EMBL" id="AQHN01000006">
    <property type="protein sequence ID" value="ENN89427.1"/>
    <property type="molecule type" value="Genomic_DNA"/>
</dbReference>
<dbReference type="STRING" id="363754.RHSP_66482"/>